<evidence type="ECO:0000313" key="5">
    <source>
        <dbReference type="Proteomes" id="UP000663829"/>
    </source>
</evidence>
<protein>
    <submittedName>
        <fullName evidence="1">Uncharacterized protein</fullName>
    </submittedName>
</protein>
<dbReference type="EMBL" id="CAJNOK010043030">
    <property type="protein sequence ID" value="CAF1567213.1"/>
    <property type="molecule type" value="Genomic_DNA"/>
</dbReference>
<name>A0A814RUL7_9BILA</name>
<evidence type="ECO:0000313" key="4">
    <source>
        <dbReference type="EMBL" id="CAF4360574.1"/>
    </source>
</evidence>
<evidence type="ECO:0000313" key="1">
    <source>
        <dbReference type="EMBL" id="CAF1136705.1"/>
    </source>
</evidence>
<dbReference type="EMBL" id="CAJOBC010006479">
    <property type="protein sequence ID" value="CAF3900448.1"/>
    <property type="molecule type" value="Genomic_DNA"/>
</dbReference>
<proteinExistence type="predicted"/>
<dbReference type="EMBL" id="CAJNOQ010006478">
    <property type="protein sequence ID" value="CAF1136705.1"/>
    <property type="molecule type" value="Genomic_DNA"/>
</dbReference>
<accession>A0A814RUL7</accession>
<dbReference type="Proteomes" id="UP000682733">
    <property type="component" value="Unassembled WGS sequence"/>
</dbReference>
<dbReference type="Proteomes" id="UP000677228">
    <property type="component" value="Unassembled WGS sequence"/>
</dbReference>
<comment type="caution">
    <text evidence="1">The sequence shown here is derived from an EMBL/GenBank/DDBJ whole genome shotgun (WGS) entry which is preliminary data.</text>
</comment>
<sequence>MKRLLNQLLDDLSLTTKTRSVSLCGINLHFRGATELVEKCSVDAEVISKESKDDMCERKLDAALVYCIRAGALPLPFPVMVMVRPLP</sequence>
<dbReference type="Proteomes" id="UP000681722">
    <property type="component" value="Unassembled WGS sequence"/>
</dbReference>
<dbReference type="AlphaFoldDB" id="A0A814RUL7"/>
<gene>
    <name evidence="1" type="ORF">GPM918_LOCUS20476</name>
    <name evidence="2" type="ORF">OVA965_LOCUS40151</name>
    <name evidence="3" type="ORF">SRO942_LOCUS20474</name>
    <name evidence="4" type="ORF">TMI583_LOCUS41545</name>
</gene>
<dbReference type="Proteomes" id="UP000663829">
    <property type="component" value="Unassembled WGS sequence"/>
</dbReference>
<evidence type="ECO:0000313" key="2">
    <source>
        <dbReference type="EMBL" id="CAF1567213.1"/>
    </source>
</evidence>
<keyword evidence="5" id="KW-1185">Reference proteome</keyword>
<dbReference type="EMBL" id="CAJOBA010065753">
    <property type="protein sequence ID" value="CAF4360574.1"/>
    <property type="molecule type" value="Genomic_DNA"/>
</dbReference>
<reference evidence="1" key="1">
    <citation type="submission" date="2021-02" db="EMBL/GenBank/DDBJ databases">
        <authorList>
            <person name="Nowell W R."/>
        </authorList>
    </citation>
    <scope>NUCLEOTIDE SEQUENCE</scope>
</reference>
<organism evidence="1 5">
    <name type="scientific">Didymodactylos carnosus</name>
    <dbReference type="NCBI Taxonomy" id="1234261"/>
    <lineage>
        <taxon>Eukaryota</taxon>
        <taxon>Metazoa</taxon>
        <taxon>Spiralia</taxon>
        <taxon>Gnathifera</taxon>
        <taxon>Rotifera</taxon>
        <taxon>Eurotatoria</taxon>
        <taxon>Bdelloidea</taxon>
        <taxon>Philodinida</taxon>
        <taxon>Philodinidae</taxon>
        <taxon>Didymodactylos</taxon>
    </lineage>
</organism>
<evidence type="ECO:0000313" key="3">
    <source>
        <dbReference type="EMBL" id="CAF3900448.1"/>
    </source>
</evidence>